<reference evidence="3" key="2">
    <citation type="journal article" date="2013" name="Nat. Commun.">
        <title>Genome of the Chinese tree shrew.</title>
        <authorList>
            <person name="Fan Y."/>
            <person name="Huang Z.Y."/>
            <person name="Cao C.C."/>
            <person name="Chen C.S."/>
            <person name="Chen Y.X."/>
            <person name="Fan D.D."/>
            <person name="He J."/>
            <person name="Hou H.L."/>
            <person name="Hu L."/>
            <person name="Hu X.T."/>
            <person name="Jiang X.T."/>
            <person name="Lai R."/>
            <person name="Lang Y.S."/>
            <person name="Liang B."/>
            <person name="Liao S.G."/>
            <person name="Mu D."/>
            <person name="Ma Y.Y."/>
            <person name="Niu Y.Y."/>
            <person name="Sun X.Q."/>
            <person name="Xia J.Q."/>
            <person name="Xiao J."/>
            <person name="Xiong Z.Q."/>
            <person name="Xu L."/>
            <person name="Yang L."/>
            <person name="Zhang Y."/>
            <person name="Zhao W."/>
            <person name="Zhao X.D."/>
            <person name="Zheng Y.T."/>
            <person name="Zhou J.M."/>
            <person name="Zhu Y.B."/>
            <person name="Zhang G.J."/>
            <person name="Wang J."/>
            <person name="Yao Y.G."/>
        </authorList>
    </citation>
    <scope>NUCLEOTIDE SEQUENCE [LARGE SCALE GENOMIC DNA]</scope>
</reference>
<gene>
    <name evidence="2" type="ORF">TREES_T100012121</name>
</gene>
<dbReference type="AlphaFoldDB" id="L9K002"/>
<organism evidence="2 3">
    <name type="scientific">Tupaia chinensis</name>
    <name type="common">Chinese tree shrew</name>
    <name type="synonym">Tupaia belangeri chinensis</name>
    <dbReference type="NCBI Taxonomy" id="246437"/>
    <lineage>
        <taxon>Eukaryota</taxon>
        <taxon>Metazoa</taxon>
        <taxon>Chordata</taxon>
        <taxon>Craniata</taxon>
        <taxon>Vertebrata</taxon>
        <taxon>Euteleostomi</taxon>
        <taxon>Mammalia</taxon>
        <taxon>Eutheria</taxon>
        <taxon>Euarchontoglires</taxon>
        <taxon>Scandentia</taxon>
        <taxon>Tupaiidae</taxon>
        <taxon>Tupaia</taxon>
    </lineage>
</organism>
<evidence type="ECO:0000256" key="1">
    <source>
        <dbReference type="SAM" id="MobiDB-lite"/>
    </source>
</evidence>
<reference evidence="3" key="1">
    <citation type="submission" date="2012-07" db="EMBL/GenBank/DDBJ databases">
        <title>Genome of the Chinese tree shrew, a rising model animal genetically related to primates.</title>
        <authorList>
            <person name="Zhang G."/>
            <person name="Fan Y."/>
            <person name="Yao Y."/>
            <person name="Huang Z."/>
        </authorList>
    </citation>
    <scope>NUCLEOTIDE SEQUENCE [LARGE SCALE GENOMIC DNA]</scope>
</reference>
<protein>
    <submittedName>
        <fullName evidence="2">Uncharacterized protein</fullName>
    </submittedName>
</protein>
<dbReference type="Proteomes" id="UP000011518">
    <property type="component" value="Unassembled WGS sequence"/>
</dbReference>
<evidence type="ECO:0000313" key="3">
    <source>
        <dbReference type="Proteomes" id="UP000011518"/>
    </source>
</evidence>
<feature type="region of interest" description="Disordered" evidence="1">
    <location>
        <begin position="21"/>
        <end position="97"/>
    </location>
</feature>
<feature type="compositionally biased region" description="Basic and acidic residues" evidence="1">
    <location>
        <begin position="170"/>
        <end position="180"/>
    </location>
</feature>
<proteinExistence type="predicted"/>
<evidence type="ECO:0000313" key="2">
    <source>
        <dbReference type="EMBL" id="ELW56026.1"/>
    </source>
</evidence>
<feature type="compositionally biased region" description="Basic and acidic residues" evidence="1">
    <location>
        <begin position="70"/>
        <end position="85"/>
    </location>
</feature>
<sequence>MKPHLITVIFPTLVSWQKEVGPSLPMAPRGSNFRVGITRGSDAGQGRGWREEQRVGAEPARTAHPCSCHDSSKHSPDHSENEESGSRSPHAGKPLLPRSDLELITHTSSTRLGTTEQDGFHGLPTELSEGSRRAGPGLCGVTCRTTFAPHLRRLAALWEALGVRARELAVESHDHSDRRGLQGSAMKLNNRKTHNDRDSHVQTFLPGDQ</sequence>
<accession>L9K002</accession>
<dbReference type="EMBL" id="KB320924">
    <property type="protein sequence ID" value="ELW56026.1"/>
    <property type="molecule type" value="Genomic_DNA"/>
</dbReference>
<dbReference type="InParanoid" id="L9K002"/>
<keyword evidence="3" id="KW-1185">Reference proteome</keyword>
<name>L9K002_TUPCH</name>
<feature type="region of interest" description="Disordered" evidence="1">
    <location>
        <begin position="170"/>
        <end position="209"/>
    </location>
</feature>